<gene>
    <name evidence="1" type="ORF">SAMN05421793_10947</name>
</gene>
<dbReference type="RefSeq" id="WP_089768985.1">
    <property type="nucleotide sequence ID" value="NZ_DAMBVG010000015.1"/>
</dbReference>
<reference evidence="2" key="1">
    <citation type="submission" date="2016-10" db="EMBL/GenBank/DDBJ databases">
        <authorList>
            <person name="Varghese N."/>
            <person name="Submissions S."/>
        </authorList>
    </citation>
    <scope>NUCLEOTIDE SEQUENCE [LARGE SCALE GENOMIC DNA]</scope>
    <source>
        <strain evidence="2">DSM 19326</strain>
    </source>
</reference>
<dbReference type="AlphaFoldDB" id="A0A1H6IRA4"/>
<name>A0A1H6IRA4_9FLAO</name>
<dbReference type="Proteomes" id="UP000198555">
    <property type="component" value="Unassembled WGS sequence"/>
</dbReference>
<sequence length="70" mass="7739">MTTITINNPKNFSLETLTKLLNSLDIEVVKIEEDIPAEHLESIKKGITELNQGLGKSRSEVSAKARQICS</sequence>
<proteinExistence type="predicted"/>
<evidence type="ECO:0000313" key="2">
    <source>
        <dbReference type="Proteomes" id="UP000198555"/>
    </source>
</evidence>
<protein>
    <submittedName>
        <fullName evidence="1">Uncharacterized protein</fullName>
    </submittedName>
</protein>
<evidence type="ECO:0000313" key="1">
    <source>
        <dbReference type="EMBL" id="SEH52280.1"/>
    </source>
</evidence>
<dbReference type="EMBL" id="FNWX01000009">
    <property type="protein sequence ID" value="SEH52280.1"/>
    <property type="molecule type" value="Genomic_DNA"/>
</dbReference>
<dbReference type="STRING" id="420404.SAMN05421793_10947"/>
<organism evidence="1 2">
    <name type="scientific">Epilithonimonas hominis</name>
    <dbReference type="NCBI Taxonomy" id="420404"/>
    <lineage>
        <taxon>Bacteria</taxon>
        <taxon>Pseudomonadati</taxon>
        <taxon>Bacteroidota</taxon>
        <taxon>Flavobacteriia</taxon>
        <taxon>Flavobacteriales</taxon>
        <taxon>Weeksellaceae</taxon>
        <taxon>Chryseobacterium group</taxon>
        <taxon>Epilithonimonas</taxon>
    </lineage>
</organism>
<accession>A0A1H6IRA4</accession>
<keyword evidence="2" id="KW-1185">Reference proteome</keyword>